<feature type="compositionally biased region" description="Polar residues" evidence="2">
    <location>
        <begin position="108"/>
        <end position="121"/>
    </location>
</feature>
<dbReference type="Proteomes" id="UP000000600">
    <property type="component" value="Unassembled WGS sequence"/>
</dbReference>
<gene>
    <name evidence="3" type="ORF">GSPATT00021614001</name>
</gene>
<feature type="coiled-coil region" evidence="1">
    <location>
        <begin position="186"/>
        <end position="480"/>
    </location>
</feature>
<accession>A0DZI0</accession>
<organism evidence="3 4">
    <name type="scientific">Paramecium tetraurelia</name>
    <dbReference type="NCBI Taxonomy" id="5888"/>
    <lineage>
        <taxon>Eukaryota</taxon>
        <taxon>Sar</taxon>
        <taxon>Alveolata</taxon>
        <taxon>Ciliophora</taxon>
        <taxon>Intramacronucleata</taxon>
        <taxon>Oligohymenophorea</taxon>
        <taxon>Peniculida</taxon>
        <taxon>Parameciidae</taxon>
        <taxon>Paramecium</taxon>
    </lineage>
</organism>
<evidence type="ECO:0000313" key="4">
    <source>
        <dbReference type="Proteomes" id="UP000000600"/>
    </source>
</evidence>
<name>A0DZI0_PARTE</name>
<sequence length="650" mass="77065">MYKDIDELLEQIELNNDIKTQSTRERNRRSFVDPPKLETQKIANDPYEFDSILKSQDSPVDRQSSFVPRQRPQTAVIDESKKQKMADLFQLPKTIVNKDLPPPPPQIEDTSNNMEVSMGQSRRQKMRMLSQNKGQPQKSDINSSQDPIANNTQQIEVEKQSVQSDYSIKQSKQPEIQLSAPVNLNVQKFQDEIKQLKQEKDRLQDDLQALRNDKQKLQDEIEIEKRERQRIINEKLEAERSFIKEREQLKNDYERDKQRAVDAVKLENEIMRQQLGEQRQLDHLADKIKDSAKELETLKNQLYQKHEQQAQEKIRLFEKKQKCEINDQETSLEKEKSYVESEKRRLQNIQDDISRREQLFQASMEGDKRSLQSEKQLLQDIKESLRTLEIETKKRLEQESMFIQRQKNELELLKNEMNSQAQNKLRQLDLEKQLFEQQKNEYHEFTQKNNQIIQQKYSDIEKQQQKNGAKEMQLIALQRDLDMKSNQVTSLHAEYSRKLGLVDGERQQLLQKLKEINEKEQLYHKEISNVQEFRQIYQQEKETIQKQKLELHQQLTLNQQEKIQIEQEKNQLTQMHKTLSHLRSEIAQNSTQGFSQTTAFPAKPVQKNKVEKPKSAQKIPIHNNSSANQTASNFDVGSYMKYLKNVDYLH</sequence>
<feature type="region of interest" description="Disordered" evidence="2">
    <location>
        <begin position="590"/>
        <end position="632"/>
    </location>
</feature>
<dbReference type="AlphaFoldDB" id="A0DZI0"/>
<evidence type="ECO:0000256" key="2">
    <source>
        <dbReference type="SAM" id="MobiDB-lite"/>
    </source>
</evidence>
<reference evidence="3 4" key="1">
    <citation type="journal article" date="2006" name="Nature">
        <title>Global trends of whole-genome duplications revealed by the ciliate Paramecium tetraurelia.</title>
        <authorList>
            <consortium name="Genoscope"/>
            <person name="Aury J.-M."/>
            <person name="Jaillon O."/>
            <person name="Duret L."/>
            <person name="Noel B."/>
            <person name="Jubin C."/>
            <person name="Porcel B.M."/>
            <person name="Segurens B."/>
            <person name="Daubin V."/>
            <person name="Anthouard V."/>
            <person name="Aiach N."/>
            <person name="Arnaiz O."/>
            <person name="Billaut A."/>
            <person name="Beisson J."/>
            <person name="Blanc I."/>
            <person name="Bouhouche K."/>
            <person name="Camara F."/>
            <person name="Duharcourt S."/>
            <person name="Guigo R."/>
            <person name="Gogendeau D."/>
            <person name="Katinka M."/>
            <person name="Keller A.-M."/>
            <person name="Kissmehl R."/>
            <person name="Klotz C."/>
            <person name="Koll F."/>
            <person name="Le Moue A."/>
            <person name="Lepere C."/>
            <person name="Malinsky S."/>
            <person name="Nowacki M."/>
            <person name="Nowak J.K."/>
            <person name="Plattner H."/>
            <person name="Poulain J."/>
            <person name="Ruiz F."/>
            <person name="Serrano V."/>
            <person name="Zagulski M."/>
            <person name="Dessen P."/>
            <person name="Betermier M."/>
            <person name="Weissenbach J."/>
            <person name="Scarpelli C."/>
            <person name="Schachter V."/>
            <person name="Sperling L."/>
            <person name="Meyer E."/>
            <person name="Cohen J."/>
            <person name="Wincker P."/>
        </authorList>
    </citation>
    <scope>NUCLEOTIDE SEQUENCE [LARGE SCALE GENOMIC DNA]</scope>
    <source>
        <strain evidence="3 4">Stock d4-2</strain>
    </source>
</reference>
<feature type="region of interest" description="Disordered" evidence="2">
    <location>
        <begin position="95"/>
        <end position="147"/>
    </location>
</feature>
<dbReference type="OMA" id="NGAKEMQ"/>
<keyword evidence="4" id="KW-1185">Reference proteome</keyword>
<keyword evidence="1" id="KW-0175">Coiled coil</keyword>
<dbReference type="OrthoDB" id="302774at2759"/>
<dbReference type="InParanoid" id="A0DZI0"/>
<protein>
    <submittedName>
        <fullName evidence="3">Uncharacterized protein</fullName>
    </submittedName>
</protein>
<dbReference type="GeneID" id="5041629"/>
<feature type="compositionally biased region" description="Polar residues" evidence="2">
    <location>
        <begin position="129"/>
        <end position="147"/>
    </location>
</feature>
<feature type="region of interest" description="Disordered" evidence="2">
    <location>
        <begin position="55"/>
        <end position="75"/>
    </location>
</feature>
<evidence type="ECO:0000256" key="1">
    <source>
        <dbReference type="SAM" id="Coils"/>
    </source>
</evidence>
<feature type="coiled-coil region" evidence="1">
    <location>
        <begin position="506"/>
        <end position="585"/>
    </location>
</feature>
<dbReference type="eggNOG" id="ENOG502T46M">
    <property type="taxonomic scope" value="Eukaryota"/>
</dbReference>
<dbReference type="STRING" id="5888.A0DZI0"/>
<dbReference type="HOGENOM" id="CLU_421799_0_0_1"/>
<dbReference type="EMBL" id="CT868650">
    <property type="protein sequence ID" value="CAK88447.1"/>
    <property type="molecule type" value="Genomic_DNA"/>
</dbReference>
<dbReference type="KEGG" id="ptm:GSPATT00021614001"/>
<dbReference type="RefSeq" id="XP_001455844.1">
    <property type="nucleotide sequence ID" value="XM_001455807.1"/>
</dbReference>
<feature type="compositionally biased region" description="Polar residues" evidence="2">
    <location>
        <begin position="55"/>
        <end position="73"/>
    </location>
</feature>
<evidence type="ECO:0000313" key="3">
    <source>
        <dbReference type="EMBL" id="CAK88447.1"/>
    </source>
</evidence>
<feature type="compositionally biased region" description="Polar residues" evidence="2">
    <location>
        <begin position="590"/>
        <end position="599"/>
    </location>
</feature>
<feature type="compositionally biased region" description="Polar residues" evidence="2">
    <location>
        <begin position="622"/>
        <end position="632"/>
    </location>
</feature>
<proteinExistence type="predicted"/>